<feature type="transmembrane region" description="Helical" evidence="1">
    <location>
        <begin position="6"/>
        <end position="26"/>
    </location>
</feature>
<keyword evidence="1" id="KW-0812">Transmembrane</keyword>
<dbReference type="Proteomes" id="UP000001411">
    <property type="component" value="Chromosome"/>
</dbReference>
<dbReference type="HOGENOM" id="CLU_219814_0_0_9"/>
<proteinExistence type="predicted"/>
<protein>
    <submittedName>
        <fullName evidence="2">Uncharacterized protein</fullName>
    </submittedName>
</protein>
<dbReference type="EMBL" id="AE015929">
    <property type="protein sequence ID" value="AAO03750.1"/>
    <property type="molecule type" value="Genomic_DNA"/>
</dbReference>
<evidence type="ECO:0000313" key="2">
    <source>
        <dbReference type="EMBL" id="AAO03750.1"/>
    </source>
</evidence>
<dbReference type="OrthoDB" id="9865449at2"/>
<dbReference type="PATRIC" id="fig|176280.10.peg.142"/>
<sequence>MNKLENLGFLLAIGCALFVIFVVPYFDKKKSEVEYKVQV</sequence>
<organism evidence="2 3">
    <name type="scientific">Staphylococcus epidermidis (strain ATCC 12228 / FDA PCI 1200)</name>
    <dbReference type="NCBI Taxonomy" id="176280"/>
    <lineage>
        <taxon>Bacteria</taxon>
        <taxon>Bacillati</taxon>
        <taxon>Bacillota</taxon>
        <taxon>Bacilli</taxon>
        <taxon>Bacillales</taxon>
        <taxon>Staphylococcaceae</taxon>
        <taxon>Staphylococcus</taxon>
    </lineage>
</organism>
<gene>
    <name evidence="2" type="ordered locus">SE_0153</name>
</gene>
<name>A0A0H2VFX2_STAES</name>
<accession>A0A0H2VFX2</accession>
<keyword evidence="1" id="KW-1133">Transmembrane helix</keyword>
<keyword evidence="1" id="KW-0472">Membrane</keyword>
<dbReference type="KEGG" id="sep:SE_0153"/>
<dbReference type="AlphaFoldDB" id="A0A0H2VFX2"/>
<reference evidence="2 3" key="1">
    <citation type="journal article" date="2003" name="Mol. Microbiol.">
        <title>Genome-based analysis of virulence genes in a non-biofilm-forming Staphylococcus epidermidis strain (ATCC 12228).</title>
        <authorList>
            <person name="Zhang Y.Q."/>
            <person name="Ren S.X."/>
            <person name="Li H.L."/>
            <person name="Wang Y.X."/>
            <person name="Fu G."/>
            <person name="Yang J."/>
            <person name="Qin Z.Q."/>
            <person name="Miao Y.G."/>
            <person name="Wang W.Y."/>
            <person name="Chen R.S."/>
            <person name="Shen Y."/>
            <person name="Chen Z."/>
            <person name="Yuan Z.H."/>
            <person name="Zhao G.P."/>
            <person name="Qu D."/>
            <person name="Danchin A."/>
            <person name="Wen Y.M."/>
        </authorList>
    </citation>
    <scope>NUCLEOTIDE SEQUENCE [LARGE SCALE GENOMIC DNA]</scope>
    <source>
        <strain evidence="3">ATCC 12228 / FDA PCI 1200</strain>
    </source>
</reference>
<evidence type="ECO:0000256" key="1">
    <source>
        <dbReference type="SAM" id="Phobius"/>
    </source>
</evidence>
<evidence type="ECO:0000313" key="3">
    <source>
        <dbReference type="Proteomes" id="UP000001411"/>
    </source>
</evidence>